<sequence length="365" mass="40870">MDRQPKRTSAPAPHEIPSTGAPGAQHVPPVGIPSMFGPGAWCSSRPPQSMAPSTTPYWGLQHPAMAGLSPQGPWWTHANIGASTNLAPTTENLDDSDPQAWGPNSHPPGGFINFLNSTQNLAQAVGNGSSSQPINIGDDCARTEKRLLWTKEEDLRLVSAWLNNSNDPIQANYKKNDQYWNGVAAVYNSSTPNNPARLPKQIKDRFGRIKKRVAWFCASWKEANVLWASGESDVNLMDRALKIYEEEHKKDGLFIFKHCWDVLRKEPKWDAYLERLHDTDPDKRKLTDDDVDLEDELHKFVDAQKTASKGRKEMLETQKRVSSENLEAKRLAHLAAKEKKEAVMLETRSFAGQSTFQGIKRGEHD</sequence>
<proteinExistence type="predicted"/>
<evidence type="ECO:0000313" key="2">
    <source>
        <dbReference type="EMBL" id="KAF8721789.1"/>
    </source>
</evidence>
<evidence type="ECO:0000256" key="1">
    <source>
        <dbReference type="SAM" id="MobiDB-lite"/>
    </source>
</evidence>
<dbReference type="EMBL" id="JACEFO010001681">
    <property type="protein sequence ID" value="KAF8721789.1"/>
    <property type="molecule type" value="Genomic_DNA"/>
</dbReference>
<evidence type="ECO:0008006" key="4">
    <source>
        <dbReference type="Google" id="ProtNLM"/>
    </source>
</evidence>
<dbReference type="PANTHER" id="PTHR45224:SF16">
    <property type="entry name" value="OS01G0527900 PROTEIN"/>
    <property type="match status" value="1"/>
</dbReference>
<reference evidence="2" key="1">
    <citation type="submission" date="2020-07" db="EMBL/GenBank/DDBJ databases">
        <title>Genome sequence and genetic diversity analysis of an under-domesticated orphan crop, white fonio (Digitaria exilis).</title>
        <authorList>
            <person name="Bennetzen J.L."/>
            <person name="Chen S."/>
            <person name="Ma X."/>
            <person name="Wang X."/>
            <person name="Yssel A.E.J."/>
            <person name="Chaluvadi S.R."/>
            <person name="Johnson M."/>
            <person name="Gangashetty P."/>
            <person name="Hamidou F."/>
            <person name="Sanogo M.D."/>
            <person name="Zwaenepoel A."/>
            <person name="Wallace J."/>
            <person name="Van De Peer Y."/>
            <person name="Van Deynze A."/>
        </authorList>
    </citation>
    <scope>NUCLEOTIDE SEQUENCE</scope>
    <source>
        <tissue evidence="2">Leaves</tissue>
    </source>
</reference>
<dbReference type="Proteomes" id="UP000636709">
    <property type="component" value="Unassembled WGS sequence"/>
</dbReference>
<dbReference type="PANTHER" id="PTHR45224">
    <property type="entry name" value="OS01G0527900 PROTEIN-RELATED"/>
    <property type="match status" value="1"/>
</dbReference>
<comment type="caution">
    <text evidence="2">The sequence shown here is derived from an EMBL/GenBank/DDBJ whole genome shotgun (WGS) entry which is preliminary data.</text>
</comment>
<name>A0A835C4N2_9POAL</name>
<feature type="region of interest" description="Disordered" evidence="1">
    <location>
        <begin position="1"/>
        <end position="32"/>
    </location>
</feature>
<keyword evidence="3" id="KW-1185">Reference proteome</keyword>
<dbReference type="OrthoDB" id="672681at2759"/>
<gene>
    <name evidence="2" type="ORF">HU200_022970</name>
</gene>
<evidence type="ECO:0000313" key="3">
    <source>
        <dbReference type="Proteomes" id="UP000636709"/>
    </source>
</evidence>
<organism evidence="2 3">
    <name type="scientific">Digitaria exilis</name>
    <dbReference type="NCBI Taxonomy" id="1010633"/>
    <lineage>
        <taxon>Eukaryota</taxon>
        <taxon>Viridiplantae</taxon>
        <taxon>Streptophyta</taxon>
        <taxon>Embryophyta</taxon>
        <taxon>Tracheophyta</taxon>
        <taxon>Spermatophyta</taxon>
        <taxon>Magnoliopsida</taxon>
        <taxon>Liliopsida</taxon>
        <taxon>Poales</taxon>
        <taxon>Poaceae</taxon>
        <taxon>PACMAD clade</taxon>
        <taxon>Panicoideae</taxon>
        <taxon>Panicodae</taxon>
        <taxon>Paniceae</taxon>
        <taxon>Anthephorinae</taxon>
        <taxon>Digitaria</taxon>
    </lineage>
</organism>
<accession>A0A835C4N2</accession>
<dbReference type="AlphaFoldDB" id="A0A835C4N2"/>
<protein>
    <recommendedName>
        <fullName evidence="4">No apical meristem-associated C-terminal domain-containing protein</fullName>
    </recommendedName>
</protein>